<feature type="binding site" evidence="10">
    <location>
        <position position="124"/>
    </location>
    <ligand>
        <name>L-histidine</name>
        <dbReference type="ChEBI" id="CHEBI:57595"/>
    </ligand>
</feature>
<dbReference type="UniPathway" id="UPA00031">
    <property type="reaction ID" value="UER00006"/>
</dbReference>
<dbReference type="PANTHER" id="PTHR43707:SF6">
    <property type="entry name" value="ATP PHOSPHORIBOSYLTRANSFERASE REGULATORY SUBUNIT"/>
    <property type="match status" value="1"/>
</dbReference>
<evidence type="ECO:0000256" key="7">
    <source>
        <dbReference type="ARBA" id="ARBA00023102"/>
    </source>
</evidence>
<evidence type="ECO:0000256" key="6">
    <source>
        <dbReference type="ARBA" id="ARBA00022605"/>
    </source>
</evidence>
<keyword evidence="6 9" id="KW-0028">Amino-acid biosynthesis</keyword>
<protein>
    <recommendedName>
        <fullName evidence="4 9">ATP phosphoribosyltransferase regulatory subunit</fullName>
    </recommendedName>
</protein>
<keyword evidence="13" id="KW-0808">Transferase</keyword>
<dbReference type="Pfam" id="PF13393">
    <property type="entry name" value="tRNA-synt_His"/>
    <property type="match status" value="1"/>
</dbReference>
<dbReference type="GO" id="GO:0140096">
    <property type="term" value="F:catalytic activity, acting on a protein"/>
    <property type="evidence" value="ECO:0007669"/>
    <property type="project" value="UniProtKB-ARBA"/>
</dbReference>
<keyword evidence="14" id="KW-1185">Reference proteome</keyword>
<comment type="subcellular location">
    <subcellularLocation>
        <location evidence="1 9">Cytoplasm</location>
    </subcellularLocation>
</comment>
<dbReference type="AlphaFoldDB" id="A0A242CHI5"/>
<dbReference type="InterPro" id="IPR006195">
    <property type="entry name" value="aa-tRNA-synth_II"/>
</dbReference>
<evidence type="ECO:0000256" key="2">
    <source>
        <dbReference type="ARBA" id="ARBA00004667"/>
    </source>
</evidence>
<organism evidence="13">
    <name type="scientific">Candidatus Enterococcus mansonii</name>
    <dbReference type="NCBI Taxonomy" id="1834181"/>
    <lineage>
        <taxon>Bacteria</taxon>
        <taxon>Bacillati</taxon>
        <taxon>Bacillota</taxon>
        <taxon>Bacilli</taxon>
        <taxon>Lactobacillales</taxon>
        <taxon>Enterococcaceae</taxon>
        <taxon>Enterococcus</taxon>
    </lineage>
</organism>
<feature type="binding site" evidence="10">
    <location>
        <begin position="269"/>
        <end position="270"/>
    </location>
    <ligand>
        <name>L-histidine</name>
        <dbReference type="ChEBI" id="CHEBI:57595"/>
    </ligand>
</feature>
<dbReference type="InterPro" id="IPR004517">
    <property type="entry name" value="HisZ"/>
</dbReference>
<name>A0A242CHI5_9ENTE</name>
<dbReference type="GO" id="GO:0006427">
    <property type="term" value="P:histidyl-tRNA aminoacylation"/>
    <property type="evidence" value="ECO:0007669"/>
    <property type="project" value="TreeGrafter"/>
</dbReference>
<dbReference type="GO" id="GO:0005737">
    <property type="term" value="C:cytoplasm"/>
    <property type="evidence" value="ECO:0007669"/>
    <property type="project" value="UniProtKB-SubCell"/>
</dbReference>
<evidence type="ECO:0000256" key="5">
    <source>
        <dbReference type="ARBA" id="ARBA00022490"/>
    </source>
</evidence>
<comment type="subunit">
    <text evidence="9">Heteromultimer composed of HisG and HisZ subunits.</text>
</comment>
<evidence type="ECO:0000256" key="8">
    <source>
        <dbReference type="ARBA" id="ARBA00025246"/>
    </source>
</evidence>
<dbReference type="HAMAP" id="MF_00125">
    <property type="entry name" value="HisZ"/>
    <property type="match status" value="1"/>
</dbReference>
<evidence type="ECO:0000259" key="11">
    <source>
        <dbReference type="PROSITE" id="PS50862"/>
    </source>
</evidence>
<dbReference type="PROSITE" id="PS50862">
    <property type="entry name" value="AA_TRNA_LIGASE_II"/>
    <property type="match status" value="1"/>
</dbReference>
<feature type="binding site" evidence="10">
    <location>
        <position position="106"/>
    </location>
    <ligand>
        <name>L-histidine</name>
        <dbReference type="ChEBI" id="CHEBI:57595"/>
    </ligand>
</feature>
<dbReference type="Proteomes" id="UP000195139">
    <property type="component" value="Unassembled WGS sequence"/>
</dbReference>
<dbReference type="GO" id="GO:0000105">
    <property type="term" value="P:L-histidine biosynthetic process"/>
    <property type="evidence" value="ECO:0007669"/>
    <property type="project" value="UniProtKB-UniRule"/>
</dbReference>
<comment type="similarity">
    <text evidence="3 9">Belongs to the class-II aminoacyl-tRNA synthetase family. HisZ subfamily.</text>
</comment>
<dbReference type="GO" id="GO:0004821">
    <property type="term" value="F:histidine-tRNA ligase activity"/>
    <property type="evidence" value="ECO:0007669"/>
    <property type="project" value="TreeGrafter"/>
</dbReference>
<evidence type="ECO:0000313" key="14">
    <source>
        <dbReference type="Proteomes" id="UP000195139"/>
    </source>
</evidence>
<reference evidence="12 14" key="2">
    <citation type="submission" date="2018-07" db="EMBL/GenBank/DDBJ databases">
        <title>The Genome Sequence of Enterococcus sp. DIV0659b.</title>
        <authorList>
            <consortium name="The Broad Institute Genomics Platform"/>
            <consortium name="The Broad Institute Genomic Center for Infectious Diseases"/>
            <person name="Earl A."/>
            <person name="Manson A."/>
            <person name="Schwartman J."/>
            <person name="Gilmore M."/>
            <person name="Abouelleil A."/>
            <person name="Cao P."/>
            <person name="Chapman S."/>
            <person name="Cusick C."/>
            <person name="Shea T."/>
            <person name="Young S."/>
            <person name="Neafsey D."/>
            <person name="Nusbaum C."/>
            <person name="Birren B."/>
        </authorList>
    </citation>
    <scope>NUCLEOTIDE SEQUENCE [LARGE SCALE GENOMIC DNA]</scope>
    <source>
        <strain evidence="12 14">4G2_DIV0659</strain>
    </source>
</reference>
<comment type="function">
    <text evidence="8 9">Required for the first step of histidine biosynthesis. May allow the feedback regulation of ATP phosphoribosyltransferase activity by histidine.</text>
</comment>
<evidence type="ECO:0000256" key="4">
    <source>
        <dbReference type="ARBA" id="ARBA00020397"/>
    </source>
</evidence>
<sequence length="404" mass="45685">MKWNRSLPAGTKDKLFKEANGAYQLEKQVNDLMKTRGYQRIDTPMIEFEEVFASGEKDEKEFYRFFDSKGRLLVLRPDMTVPIGRVVATTGIQPPLKLSYSGKIFRSNVDMLGEQNELTQAGMELIGYSSLKAEVECISCAVEILETLNIPNFHFELGHAQVFRYIVTSLQLDDRMKQELQVHFNNKSLTDLATFVTNHPSELDAFICAMPKLFGEASEVLLYATSLLPKTSQIRTIIKELEVLTGHIKSCHPSISLTIDLGLVALMDYYTGVLFNGYADLVPEIFLRGGRYDQLTEQFGHPMIPAIGFGINLDTLVALQNQLNELASLEQSTTLVHCSLGQLKEAEKIVKENPKYQLSLFDTLQEAIEYGQRWKYRQVIHIKGNEILIIKVGEKNDTANDCLD</sequence>
<accession>A0A242CHI5</accession>
<feature type="binding site" evidence="10">
    <location>
        <position position="120"/>
    </location>
    <ligand>
        <name>L-histidine</name>
        <dbReference type="ChEBI" id="CHEBI:57595"/>
    </ligand>
</feature>
<dbReference type="CDD" id="cd00773">
    <property type="entry name" value="HisRS-like_core"/>
    <property type="match status" value="1"/>
</dbReference>
<dbReference type="RefSeq" id="WP_086329325.1">
    <property type="nucleotide sequence ID" value="NZ_NGLE02000001.1"/>
</dbReference>
<evidence type="ECO:0000256" key="1">
    <source>
        <dbReference type="ARBA" id="ARBA00004496"/>
    </source>
</evidence>
<dbReference type="SUPFAM" id="SSF55681">
    <property type="entry name" value="Class II aaRS and biotin synthetases"/>
    <property type="match status" value="1"/>
</dbReference>
<feature type="binding site" evidence="10">
    <location>
        <begin position="78"/>
        <end position="80"/>
    </location>
    <ligand>
        <name>L-histidine</name>
        <dbReference type="ChEBI" id="CHEBI:57595"/>
    </ligand>
</feature>
<gene>
    <name evidence="9" type="primary">hisZ</name>
    <name evidence="13" type="ORF">A5880_000375</name>
    <name evidence="12" type="ORF">A5880_002472</name>
</gene>
<evidence type="ECO:0000313" key="13">
    <source>
        <dbReference type="EMBL" id="OTO09695.1"/>
    </source>
</evidence>
<keyword evidence="7 9" id="KW-0368">Histidine biosynthesis</keyword>
<evidence type="ECO:0000256" key="10">
    <source>
        <dbReference type="PIRSR" id="PIRSR001549-1"/>
    </source>
</evidence>
<proteinExistence type="inferred from homology"/>
<dbReference type="InterPro" id="IPR004516">
    <property type="entry name" value="HisRS/HisZ"/>
</dbReference>
<keyword evidence="13" id="KW-0328">Glycosyltransferase</keyword>
<dbReference type="InterPro" id="IPR041715">
    <property type="entry name" value="HisRS-like_core"/>
</dbReference>
<dbReference type="PIRSF" id="PIRSF001549">
    <property type="entry name" value="His-tRNA_synth"/>
    <property type="match status" value="1"/>
</dbReference>
<evidence type="ECO:0000256" key="3">
    <source>
        <dbReference type="ARBA" id="ARBA00005539"/>
    </source>
</evidence>
<dbReference type="NCBIfam" id="TIGR00443">
    <property type="entry name" value="hisZ_biosyn_reg"/>
    <property type="match status" value="1"/>
</dbReference>
<dbReference type="Gene3D" id="3.30.930.10">
    <property type="entry name" value="Bira Bifunctional Protein, Domain 2"/>
    <property type="match status" value="1"/>
</dbReference>
<feature type="domain" description="Aminoacyl-transfer RNA synthetases class-II family profile" evidence="11">
    <location>
        <begin position="25"/>
        <end position="319"/>
    </location>
</feature>
<reference evidence="13" key="1">
    <citation type="submission" date="2017-05" db="EMBL/GenBank/DDBJ databases">
        <title>The Genome Sequence of Enterococcus sp. 4G2_DIV0659.</title>
        <authorList>
            <consortium name="The Broad Institute Genomics Platform"/>
            <consortium name="The Broad Institute Genomic Center for Infectious Diseases"/>
            <person name="Earl A."/>
            <person name="Manson A."/>
            <person name="Schwartman J."/>
            <person name="Gilmore M."/>
            <person name="Abouelleil A."/>
            <person name="Cao P."/>
            <person name="Chapman S."/>
            <person name="Cusick C."/>
            <person name="Shea T."/>
            <person name="Young S."/>
            <person name="Neafsey D."/>
            <person name="Nusbaum C."/>
            <person name="Birren B."/>
        </authorList>
    </citation>
    <scope>NUCLEOTIDE SEQUENCE [LARGE SCALE GENOMIC DNA]</scope>
    <source>
        <strain evidence="13">4G2_DIV0659</strain>
    </source>
</reference>
<evidence type="ECO:0000256" key="9">
    <source>
        <dbReference type="HAMAP-Rule" id="MF_00125"/>
    </source>
</evidence>
<comment type="pathway">
    <text evidence="2 9">Amino-acid biosynthesis; L-histidine biosynthesis; L-histidine from 5-phospho-alpha-D-ribose 1-diphosphate: step 1/9.</text>
</comment>
<comment type="miscellaneous">
    <text evidence="9">This function is generally fulfilled by the C-terminal part of HisG, which is missing in some bacteria such as this one.</text>
</comment>
<dbReference type="EMBL" id="NGLE01000001">
    <property type="protein sequence ID" value="OTO09695.1"/>
    <property type="molecule type" value="Genomic_DNA"/>
</dbReference>
<dbReference type="STRING" id="1834181.A5880_000375"/>
<dbReference type="OrthoDB" id="9800814at2"/>
<dbReference type="PANTHER" id="PTHR43707">
    <property type="entry name" value="HISTIDYL-TRNA SYNTHETASE"/>
    <property type="match status" value="1"/>
</dbReference>
<dbReference type="EMBL" id="NGLE02000001">
    <property type="protein sequence ID" value="MEI5994885.1"/>
    <property type="molecule type" value="Genomic_DNA"/>
</dbReference>
<dbReference type="GO" id="GO:0016757">
    <property type="term" value="F:glycosyltransferase activity"/>
    <property type="evidence" value="ECO:0007669"/>
    <property type="project" value="UniProtKB-KW"/>
</dbReference>
<comment type="caution">
    <text evidence="13">The sequence shown here is derived from an EMBL/GenBank/DDBJ whole genome shotgun (WGS) entry which is preliminary data.</text>
</comment>
<keyword evidence="5 9" id="KW-0963">Cytoplasm</keyword>
<evidence type="ECO:0000313" key="12">
    <source>
        <dbReference type="EMBL" id="MEI5994885.1"/>
    </source>
</evidence>
<dbReference type="InterPro" id="IPR045864">
    <property type="entry name" value="aa-tRNA-synth_II/BPL/LPL"/>
</dbReference>